<keyword evidence="8" id="KW-1185">Reference proteome</keyword>
<dbReference type="SUPFAM" id="SSF46689">
    <property type="entry name" value="Homeodomain-like"/>
    <property type="match status" value="1"/>
</dbReference>
<dbReference type="Proteomes" id="UP000319732">
    <property type="component" value="Unassembled WGS sequence"/>
</dbReference>
<dbReference type="PRINTS" id="PR00455">
    <property type="entry name" value="HTHTETR"/>
</dbReference>
<feature type="compositionally biased region" description="Basic and acidic residues" evidence="5">
    <location>
        <begin position="1"/>
        <end position="13"/>
    </location>
</feature>
<feature type="region of interest" description="Disordered" evidence="5">
    <location>
        <begin position="1"/>
        <end position="22"/>
    </location>
</feature>
<feature type="domain" description="HTH tetR-type" evidence="6">
    <location>
        <begin position="20"/>
        <end position="80"/>
    </location>
</feature>
<dbReference type="Gene3D" id="1.10.357.10">
    <property type="entry name" value="Tetracycline Repressor, domain 2"/>
    <property type="match status" value="1"/>
</dbReference>
<keyword evidence="2 4" id="KW-0238">DNA-binding</keyword>
<dbReference type="SUPFAM" id="SSF48498">
    <property type="entry name" value="Tetracyclin repressor-like, C-terminal domain"/>
    <property type="match status" value="1"/>
</dbReference>
<proteinExistence type="predicted"/>
<feature type="DNA-binding region" description="H-T-H motif" evidence="4">
    <location>
        <begin position="43"/>
        <end position="62"/>
    </location>
</feature>
<dbReference type="GO" id="GO:0003700">
    <property type="term" value="F:DNA-binding transcription factor activity"/>
    <property type="evidence" value="ECO:0007669"/>
    <property type="project" value="TreeGrafter"/>
</dbReference>
<reference evidence="7 8" key="1">
    <citation type="submission" date="2019-06" db="EMBL/GenBank/DDBJ databases">
        <title>Whole genome sequence for Cellvibrionaceae sp. R142.</title>
        <authorList>
            <person name="Wang G."/>
        </authorList>
    </citation>
    <scope>NUCLEOTIDE SEQUENCE [LARGE SCALE GENOMIC DNA]</scope>
    <source>
        <strain evidence="7 8">R142</strain>
    </source>
</reference>
<dbReference type="Pfam" id="PF14246">
    <property type="entry name" value="TetR_C_7"/>
    <property type="match status" value="1"/>
</dbReference>
<name>A0A545TNH8_9GAMM</name>
<dbReference type="PROSITE" id="PS50977">
    <property type="entry name" value="HTH_TETR_2"/>
    <property type="match status" value="1"/>
</dbReference>
<evidence type="ECO:0000256" key="3">
    <source>
        <dbReference type="ARBA" id="ARBA00023163"/>
    </source>
</evidence>
<evidence type="ECO:0000313" key="8">
    <source>
        <dbReference type="Proteomes" id="UP000319732"/>
    </source>
</evidence>
<keyword evidence="1" id="KW-0805">Transcription regulation</keyword>
<evidence type="ECO:0000256" key="4">
    <source>
        <dbReference type="PROSITE-ProRule" id="PRU00335"/>
    </source>
</evidence>
<dbReference type="InterPro" id="IPR001647">
    <property type="entry name" value="HTH_TetR"/>
</dbReference>
<dbReference type="PANTHER" id="PTHR30055">
    <property type="entry name" value="HTH-TYPE TRANSCRIPTIONAL REGULATOR RUTR"/>
    <property type="match status" value="1"/>
</dbReference>
<dbReference type="Pfam" id="PF00440">
    <property type="entry name" value="TetR_N"/>
    <property type="match status" value="1"/>
</dbReference>
<evidence type="ECO:0000313" key="7">
    <source>
        <dbReference type="EMBL" id="TQV78779.1"/>
    </source>
</evidence>
<dbReference type="InterPro" id="IPR050109">
    <property type="entry name" value="HTH-type_TetR-like_transc_reg"/>
</dbReference>
<accession>A0A545TNH8</accession>
<evidence type="ECO:0000256" key="1">
    <source>
        <dbReference type="ARBA" id="ARBA00023015"/>
    </source>
</evidence>
<gene>
    <name evidence="7" type="ORF">FKG94_12215</name>
</gene>
<dbReference type="InterPro" id="IPR039536">
    <property type="entry name" value="TetR_C_Proteobacteria"/>
</dbReference>
<evidence type="ECO:0000256" key="2">
    <source>
        <dbReference type="ARBA" id="ARBA00023125"/>
    </source>
</evidence>
<sequence length="211" mass="24718">MRRPMKEINDKKTTTSPKKPHPTERIIDAARTLFFKYGVAAVSTDMLAKEANMSKATMYSRFKSKEEILVAVLDHECKQFFIPAFEAIDNEKDYRQAFINFGVNLLHFLEDPKIVRFDQLMLTQVLENPDMSKLFYKRAYEVTYSHLEDMIAHGQKKGFIKRKETPELLADLLLNSWEGKTYQKLLYGFKTSKFKDHKKHIQTVMAIILEL</sequence>
<dbReference type="InterPro" id="IPR009057">
    <property type="entry name" value="Homeodomain-like_sf"/>
</dbReference>
<evidence type="ECO:0000259" key="6">
    <source>
        <dbReference type="PROSITE" id="PS50977"/>
    </source>
</evidence>
<dbReference type="OrthoDB" id="116240at2"/>
<organism evidence="7 8">
    <name type="scientific">Exilibacterium tricleocarpae</name>
    <dbReference type="NCBI Taxonomy" id="2591008"/>
    <lineage>
        <taxon>Bacteria</taxon>
        <taxon>Pseudomonadati</taxon>
        <taxon>Pseudomonadota</taxon>
        <taxon>Gammaproteobacteria</taxon>
        <taxon>Cellvibrionales</taxon>
        <taxon>Cellvibrionaceae</taxon>
        <taxon>Exilibacterium</taxon>
    </lineage>
</organism>
<protein>
    <submittedName>
        <fullName evidence="7">TetR/AcrR family transcriptional regulator</fullName>
    </submittedName>
</protein>
<dbReference type="PANTHER" id="PTHR30055:SF234">
    <property type="entry name" value="HTH-TYPE TRANSCRIPTIONAL REGULATOR BETI"/>
    <property type="match status" value="1"/>
</dbReference>
<dbReference type="InterPro" id="IPR036271">
    <property type="entry name" value="Tet_transcr_reg_TetR-rel_C_sf"/>
</dbReference>
<evidence type="ECO:0000256" key="5">
    <source>
        <dbReference type="SAM" id="MobiDB-lite"/>
    </source>
</evidence>
<dbReference type="GO" id="GO:0000976">
    <property type="term" value="F:transcription cis-regulatory region binding"/>
    <property type="evidence" value="ECO:0007669"/>
    <property type="project" value="TreeGrafter"/>
</dbReference>
<dbReference type="AlphaFoldDB" id="A0A545TNH8"/>
<keyword evidence="3" id="KW-0804">Transcription</keyword>
<dbReference type="EMBL" id="VHSG01000012">
    <property type="protein sequence ID" value="TQV78779.1"/>
    <property type="molecule type" value="Genomic_DNA"/>
</dbReference>
<comment type="caution">
    <text evidence="7">The sequence shown here is derived from an EMBL/GenBank/DDBJ whole genome shotgun (WGS) entry which is preliminary data.</text>
</comment>